<proteinExistence type="predicted"/>
<dbReference type="Proteomes" id="UP000698059">
    <property type="component" value="Unassembled WGS sequence"/>
</dbReference>
<dbReference type="EMBL" id="JAFBBO010000001">
    <property type="protein sequence ID" value="MBM7479116.1"/>
    <property type="molecule type" value="Genomic_DNA"/>
</dbReference>
<dbReference type="RefSeq" id="WP_205307105.1">
    <property type="nucleotide sequence ID" value="NZ_BAAAVF010000009.1"/>
</dbReference>
<name>A0ABS2LFD5_9CELL</name>
<keyword evidence="2" id="KW-0732">Signal</keyword>
<feature type="compositionally biased region" description="Low complexity" evidence="1">
    <location>
        <begin position="119"/>
        <end position="130"/>
    </location>
</feature>
<feature type="signal peptide" evidence="2">
    <location>
        <begin position="1"/>
        <end position="22"/>
    </location>
</feature>
<evidence type="ECO:0000256" key="2">
    <source>
        <dbReference type="SAM" id="SignalP"/>
    </source>
</evidence>
<feature type="chain" id="PRO_5046777557" description="Ig-like domain-containing protein" evidence="2">
    <location>
        <begin position="23"/>
        <end position="130"/>
    </location>
</feature>
<organism evidence="3 4">
    <name type="scientific">Oerskovia jenensis</name>
    <dbReference type="NCBI Taxonomy" id="162169"/>
    <lineage>
        <taxon>Bacteria</taxon>
        <taxon>Bacillati</taxon>
        <taxon>Actinomycetota</taxon>
        <taxon>Actinomycetes</taxon>
        <taxon>Micrococcales</taxon>
        <taxon>Cellulomonadaceae</taxon>
        <taxon>Oerskovia</taxon>
    </lineage>
</organism>
<feature type="region of interest" description="Disordered" evidence="1">
    <location>
        <begin position="111"/>
        <end position="130"/>
    </location>
</feature>
<evidence type="ECO:0000256" key="1">
    <source>
        <dbReference type="SAM" id="MobiDB-lite"/>
    </source>
</evidence>
<evidence type="ECO:0000313" key="4">
    <source>
        <dbReference type="Proteomes" id="UP000698059"/>
    </source>
</evidence>
<reference evidence="3 4" key="1">
    <citation type="submission" date="2021-01" db="EMBL/GenBank/DDBJ databases">
        <title>Sequencing the genomes of 1000 actinobacteria strains.</title>
        <authorList>
            <person name="Klenk H.-P."/>
        </authorList>
    </citation>
    <scope>NUCLEOTIDE SEQUENCE [LARGE SCALE GENOMIC DNA]</scope>
    <source>
        <strain evidence="3 4">DSM 46000</strain>
    </source>
</reference>
<dbReference type="PROSITE" id="PS51257">
    <property type="entry name" value="PROKAR_LIPOPROTEIN"/>
    <property type="match status" value="1"/>
</dbReference>
<comment type="caution">
    <text evidence="3">The sequence shown here is derived from an EMBL/GenBank/DDBJ whole genome shotgun (WGS) entry which is preliminary data.</text>
</comment>
<protein>
    <recommendedName>
        <fullName evidence="5">Ig-like domain-containing protein</fullName>
    </recommendedName>
</protein>
<gene>
    <name evidence="3" type="ORF">JOD49_002036</name>
</gene>
<accession>A0ABS2LFD5</accession>
<evidence type="ECO:0008006" key="5">
    <source>
        <dbReference type="Google" id="ProtNLM"/>
    </source>
</evidence>
<keyword evidence="4" id="KW-1185">Reference proteome</keyword>
<evidence type="ECO:0000313" key="3">
    <source>
        <dbReference type="EMBL" id="MBM7479116.1"/>
    </source>
</evidence>
<sequence length="130" mass="13281">MHRRRRSAASAVVCLVVPAVLVSGCSSNLDCPAVGTSSTLTVSFTADLPPGSTIGASCESTETCFVGEDDGDRRSRVLSFPGSTPDETTITVLDASGAVLSVHALSIPWTTDDDPCDPPATARATLDPSG</sequence>